<protein>
    <submittedName>
        <fullName evidence="2">Uncharacterized protein</fullName>
    </submittedName>
</protein>
<dbReference type="AlphaFoldDB" id="A0AAN9RB68"/>
<organism evidence="2 3">
    <name type="scientific">Phaseolus coccineus</name>
    <name type="common">Scarlet runner bean</name>
    <name type="synonym">Phaseolus multiflorus</name>
    <dbReference type="NCBI Taxonomy" id="3886"/>
    <lineage>
        <taxon>Eukaryota</taxon>
        <taxon>Viridiplantae</taxon>
        <taxon>Streptophyta</taxon>
        <taxon>Embryophyta</taxon>
        <taxon>Tracheophyta</taxon>
        <taxon>Spermatophyta</taxon>
        <taxon>Magnoliopsida</taxon>
        <taxon>eudicotyledons</taxon>
        <taxon>Gunneridae</taxon>
        <taxon>Pentapetalae</taxon>
        <taxon>rosids</taxon>
        <taxon>fabids</taxon>
        <taxon>Fabales</taxon>
        <taxon>Fabaceae</taxon>
        <taxon>Papilionoideae</taxon>
        <taxon>50 kb inversion clade</taxon>
        <taxon>NPAAA clade</taxon>
        <taxon>indigoferoid/millettioid clade</taxon>
        <taxon>Phaseoleae</taxon>
        <taxon>Phaseolus</taxon>
    </lineage>
</organism>
<evidence type="ECO:0000313" key="3">
    <source>
        <dbReference type="Proteomes" id="UP001374584"/>
    </source>
</evidence>
<sequence>MNNPWPSARKVLLQLSILQRAPKLELSLLQRRDYLLPHGGLRVLKKDLAARAKILKAASQAPLVEDLKLKAVAEAARQIGQALAANCLAISKLRRWKGSAKEGTLKSAELSQRVGGLEQEVARLHEELQRSQQEAKALVAEKSKEALALSDKNTEL</sequence>
<dbReference type="Proteomes" id="UP001374584">
    <property type="component" value="Unassembled WGS sequence"/>
</dbReference>
<evidence type="ECO:0000256" key="1">
    <source>
        <dbReference type="SAM" id="Coils"/>
    </source>
</evidence>
<keyword evidence="3" id="KW-1185">Reference proteome</keyword>
<comment type="caution">
    <text evidence="2">The sequence shown here is derived from an EMBL/GenBank/DDBJ whole genome shotgun (WGS) entry which is preliminary data.</text>
</comment>
<feature type="coiled-coil region" evidence="1">
    <location>
        <begin position="107"/>
        <end position="145"/>
    </location>
</feature>
<dbReference type="EMBL" id="JAYMYR010000005">
    <property type="protein sequence ID" value="KAK7364594.1"/>
    <property type="molecule type" value="Genomic_DNA"/>
</dbReference>
<name>A0AAN9RB68_PHACN</name>
<keyword evidence="1" id="KW-0175">Coiled coil</keyword>
<proteinExistence type="predicted"/>
<reference evidence="2 3" key="1">
    <citation type="submission" date="2024-01" db="EMBL/GenBank/DDBJ databases">
        <title>The genomes of 5 underutilized Papilionoideae crops provide insights into root nodulation and disease resistanc.</title>
        <authorList>
            <person name="Jiang F."/>
        </authorList>
    </citation>
    <scope>NUCLEOTIDE SEQUENCE [LARGE SCALE GENOMIC DNA]</scope>
    <source>
        <strain evidence="2">JINMINGXINNONG_FW02</strain>
        <tissue evidence="2">Leaves</tissue>
    </source>
</reference>
<evidence type="ECO:0000313" key="2">
    <source>
        <dbReference type="EMBL" id="KAK7364594.1"/>
    </source>
</evidence>
<accession>A0AAN9RB68</accession>
<gene>
    <name evidence="2" type="ORF">VNO80_13331</name>
</gene>